<dbReference type="VEuPathDB" id="VectorBase:AFUN2_008164"/>
<feature type="domain" description="CCC" evidence="3">
    <location>
        <begin position="69"/>
        <end position="168"/>
    </location>
</feature>
<feature type="region of interest" description="Disordered" evidence="1">
    <location>
        <begin position="40"/>
        <end position="69"/>
    </location>
</feature>
<keyword evidence="2" id="KW-0732">Signal</keyword>
<dbReference type="InterPro" id="IPR058250">
    <property type="entry name" value="CCC"/>
</dbReference>
<feature type="chain" id="PRO_5021396576" description="CCC domain-containing protein" evidence="2">
    <location>
        <begin position="25"/>
        <end position="204"/>
    </location>
</feature>
<evidence type="ECO:0000256" key="1">
    <source>
        <dbReference type="SAM" id="MobiDB-lite"/>
    </source>
</evidence>
<evidence type="ECO:0000256" key="2">
    <source>
        <dbReference type="SAM" id="SignalP"/>
    </source>
</evidence>
<organism evidence="4">
    <name type="scientific">Anopheles funestus</name>
    <name type="common">African malaria mosquito</name>
    <dbReference type="NCBI Taxonomy" id="62324"/>
    <lineage>
        <taxon>Eukaryota</taxon>
        <taxon>Metazoa</taxon>
        <taxon>Ecdysozoa</taxon>
        <taxon>Arthropoda</taxon>
        <taxon>Hexapoda</taxon>
        <taxon>Insecta</taxon>
        <taxon>Pterygota</taxon>
        <taxon>Neoptera</taxon>
        <taxon>Endopterygota</taxon>
        <taxon>Diptera</taxon>
        <taxon>Nematocera</taxon>
        <taxon>Culicoidea</taxon>
        <taxon>Culicidae</taxon>
        <taxon>Anophelinae</taxon>
        <taxon>Anopheles</taxon>
    </lineage>
</organism>
<name>A0A182R4U8_ANOFN</name>
<feature type="compositionally biased region" description="Polar residues" evidence="1">
    <location>
        <begin position="52"/>
        <end position="65"/>
    </location>
</feature>
<protein>
    <recommendedName>
        <fullName evidence="3">CCC domain-containing protein</fullName>
    </recommendedName>
</protein>
<proteinExistence type="predicted"/>
<evidence type="ECO:0000313" key="4">
    <source>
        <dbReference type="EnsemblMetazoa" id="AFUN001190-PA"/>
    </source>
</evidence>
<dbReference type="EnsemblMetazoa" id="AFUN001190-RA">
    <property type="protein sequence ID" value="AFUN001190-PA"/>
    <property type="gene ID" value="AFUN001190"/>
</dbReference>
<dbReference type="Pfam" id="PF26644">
    <property type="entry name" value="CCC"/>
    <property type="match status" value="1"/>
</dbReference>
<feature type="signal peptide" evidence="2">
    <location>
        <begin position="1"/>
        <end position="24"/>
    </location>
</feature>
<sequence length="204" mass="22953">MARFQLLRLLVVLFGAGPFSSILAALATNDEHLLMEQNAHRHHAYQKDSQTHSKASYPTSATSVPSYELEHGQTEAAAREYVASMTDAELSVPSWCKECNATMLHYCRTQRFLNDHCCCEYSHAREQLPWISHTCHRQLEGDCKVNAGSCGKYRVIKECCCDRITKLESKNKYSSGSNTGPARFIPFLALACAFVRFVPQQQLS</sequence>
<dbReference type="VEuPathDB" id="VectorBase:AFUN001190"/>
<accession>A0A182R4U8</accession>
<dbReference type="AlphaFoldDB" id="A0A182R4U8"/>
<evidence type="ECO:0000259" key="3">
    <source>
        <dbReference type="Pfam" id="PF26644"/>
    </source>
</evidence>
<reference evidence="4" key="1">
    <citation type="submission" date="2020-05" db="UniProtKB">
        <authorList>
            <consortium name="EnsemblMetazoa"/>
        </authorList>
    </citation>
    <scope>IDENTIFICATION</scope>
    <source>
        <strain evidence="4">FUMOZ</strain>
    </source>
</reference>